<keyword evidence="8" id="KW-1185">Reference proteome</keyword>
<dbReference type="GO" id="GO:0046872">
    <property type="term" value="F:metal ion binding"/>
    <property type="evidence" value="ECO:0007669"/>
    <property type="project" value="UniProtKB-KW"/>
</dbReference>
<proteinExistence type="inferred from homology"/>
<dbReference type="InterPro" id="IPR005123">
    <property type="entry name" value="Oxoglu/Fe-dep_dioxygenase_dom"/>
</dbReference>
<evidence type="ECO:0000313" key="7">
    <source>
        <dbReference type="EMBL" id="KAI5386024.1"/>
    </source>
</evidence>
<keyword evidence="4 5" id="KW-0408">Iron</keyword>
<dbReference type="Pfam" id="PF03171">
    <property type="entry name" value="2OG-FeII_Oxy"/>
    <property type="match status" value="1"/>
</dbReference>
<evidence type="ECO:0000256" key="5">
    <source>
        <dbReference type="RuleBase" id="RU003682"/>
    </source>
</evidence>
<gene>
    <name evidence="7" type="ORF">KIW84_072556</name>
</gene>
<dbReference type="InterPro" id="IPR026992">
    <property type="entry name" value="DIOX_N"/>
</dbReference>
<name>A0A9D4VLA9_PEA</name>
<protein>
    <recommendedName>
        <fullName evidence="6">Fe2OG dioxygenase domain-containing protein</fullName>
    </recommendedName>
</protein>
<dbReference type="FunFam" id="2.60.120.330:FF:000134">
    <property type="entry name" value="Uncharacterized protein"/>
    <property type="match status" value="1"/>
</dbReference>
<keyword evidence="2 5" id="KW-0479">Metal-binding</keyword>
<dbReference type="SUPFAM" id="SSF51197">
    <property type="entry name" value="Clavaminate synthase-like"/>
    <property type="match status" value="1"/>
</dbReference>
<dbReference type="Proteomes" id="UP001058974">
    <property type="component" value="Chromosome 7"/>
</dbReference>
<organism evidence="7 8">
    <name type="scientific">Pisum sativum</name>
    <name type="common">Garden pea</name>
    <name type="synonym">Lathyrus oleraceus</name>
    <dbReference type="NCBI Taxonomy" id="3888"/>
    <lineage>
        <taxon>Eukaryota</taxon>
        <taxon>Viridiplantae</taxon>
        <taxon>Streptophyta</taxon>
        <taxon>Embryophyta</taxon>
        <taxon>Tracheophyta</taxon>
        <taxon>Spermatophyta</taxon>
        <taxon>Magnoliopsida</taxon>
        <taxon>eudicotyledons</taxon>
        <taxon>Gunneridae</taxon>
        <taxon>Pentapetalae</taxon>
        <taxon>rosids</taxon>
        <taxon>fabids</taxon>
        <taxon>Fabales</taxon>
        <taxon>Fabaceae</taxon>
        <taxon>Papilionoideae</taxon>
        <taxon>50 kb inversion clade</taxon>
        <taxon>NPAAA clade</taxon>
        <taxon>Hologalegina</taxon>
        <taxon>IRL clade</taxon>
        <taxon>Fabeae</taxon>
        <taxon>Lathyrus</taxon>
    </lineage>
</organism>
<accession>A0A9D4VLA9</accession>
<dbReference type="InterPro" id="IPR027443">
    <property type="entry name" value="IPNS-like_sf"/>
</dbReference>
<dbReference type="OrthoDB" id="288590at2759"/>
<evidence type="ECO:0000313" key="8">
    <source>
        <dbReference type="Proteomes" id="UP001058974"/>
    </source>
</evidence>
<evidence type="ECO:0000259" key="6">
    <source>
        <dbReference type="PROSITE" id="PS51471"/>
    </source>
</evidence>
<comment type="similarity">
    <text evidence="1 5">Belongs to the iron/ascorbate-dependent oxidoreductase family.</text>
</comment>
<evidence type="ECO:0000256" key="3">
    <source>
        <dbReference type="ARBA" id="ARBA00022896"/>
    </source>
</evidence>
<feature type="domain" description="Fe2OG dioxygenase" evidence="6">
    <location>
        <begin position="216"/>
        <end position="316"/>
    </location>
</feature>
<evidence type="ECO:0000256" key="1">
    <source>
        <dbReference type="ARBA" id="ARBA00008056"/>
    </source>
</evidence>
<sequence length="366" mass="41142">MASSSTVPPEVTKKFKNRVTSFKSVKTLSESPDFNSIPFSYKFITNPHDKNEIVADPDDNDPIPVIDYSLLATGAPDKRTKTIRDIGKACEEWGFFMLINHFVSKSLVEKMVDQVFAFFNLREEEKQEYAGKEVVDPIRYGTSFNASEDRVLFWRDFVKIIVHPEFHSPVKPSGFRETSEEYSRRTWKLGRELLKGISESLGLELNYIDKTMNLDSGLQILAANLYPPCPQPELAMGMPPHSDHGLLNLLIQNGVSGLQVLHKGKWINVSSTSNCFLVLVSDHLEIMSNGKYKSVVHRAAVSNGATRMSLATVIAPSLETVVEPASELLDNERNPAAYVGMKHIDYMELQRSNQLYGKSVLNKVKI</sequence>
<evidence type="ECO:0000256" key="2">
    <source>
        <dbReference type="ARBA" id="ARBA00022723"/>
    </source>
</evidence>
<evidence type="ECO:0000256" key="4">
    <source>
        <dbReference type="ARBA" id="ARBA00023004"/>
    </source>
</evidence>
<dbReference type="PANTHER" id="PTHR47991">
    <property type="entry name" value="OXOGLUTARATE/IRON-DEPENDENT DIOXYGENASE"/>
    <property type="match status" value="1"/>
</dbReference>
<dbReference type="AlphaFoldDB" id="A0A9D4VLA9"/>
<dbReference type="Gramene" id="Psat07G0255600-T1">
    <property type="protein sequence ID" value="KAI5386024.1"/>
    <property type="gene ID" value="KIW84_072556"/>
</dbReference>
<dbReference type="EMBL" id="JAMSHJ010000007">
    <property type="protein sequence ID" value="KAI5386024.1"/>
    <property type="molecule type" value="Genomic_DNA"/>
</dbReference>
<dbReference type="InterPro" id="IPR044861">
    <property type="entry name" value="IPNS-like_FE2OG_OXY"/>
</dbReference>
<dbReference type="Gene3D" id="2.60.120.330">
    <property type="entry name" value="B-lactam Antibiotic, Isopenicillin N Synthase, Chain"/>
    <property type="match status" value="1"/>
</dbReference>
<reference evidence="7 8" key="1">
    <citation type="journal article" date="2022" name="Nat. Genet.">
        <title>Improved pea reference genome and pan-genome highlight genomic features and evolutionary characteristics.</title>
        <authorList>
            <person name="Yang T."/>
            <person name="Liu R."/>
            <person name="Luo Y."/>
            <person name="Hu S."/>
            <person name="Wang D."/>
            <person name="Wang C."/>
            <person name="Pandey M.K."/>
            <person name="Ge S."/>
            <person name="Xu Q."/>
            <person name="Li N."/>
            <person name="Li G."/>
            <person name="Huang Y."/>
            <person name="Saxena R.K."/>
            <person name="Ji Y."/>
            <person name="Li M."/>
            <person name="Yan X."/>
            <person name="He Y."/>
            <person name="Liu Y."/>
            <person name="Wang X."/>
            <person name="Xiang C."/>
            <person name="Varshney R.K."/>
            <person name="Ding H."/>
            <person name="Gao S."/>
            <person name="Zong X."/>
        </authorList>
    </citation>
    <scope>NUCLEOTIDE SEQUENCE [LARGE SCALE GENOMIC DNA]</scope>
    <source>
        <strain evidence="7 8">cv. Zhongwan 6</strain>
    </source>
</reference>
<dbReference type="Pfam" id="PF14226">
    <property type="entry name" value="DIOX_N"/>
    <property type="match status" value="1"/>
</dbReference>
<dbReference type="GO" id="GO:0031418">
    <property type="term" value="F:L-ascorbic acid binding"/>
    <property type="evidence" value="ECO:0007669"/>
    <property type="project" value="UniProtKB-KW"/>
</dbReference>
<dbReference type="PROSITE" id="PS51471">
    <property type="entry name" value="FE2OG_OXY"/>
    <property type="match status" value="1"/>
</dbReference>
<dbReference type="InterPro" id="IPR050295">
    <property type="entry name" value="Plant_2OG-oxidoreductases"/>
</dbReference>
<comment type="caution">
    <text evidence="7">The sequence shown here is derived from an EMBL/GenBank/DDBJ whole genome shotgun (WGS) entry which is preliminary data.</text>
</comment>
<keyword evidence="5" id="KW-0560">Oxidoreductase</keyword>
<dbReference type="GO" id="GO:0016491">
    <property type="term" value="F:oxidoreductase activity"/>
    <property type="evidence" value="ECO:0007669"/>
    <property type="project" value="UniProtKB-KW"/>
</dbReference>
<keyword evidence="3" id="KW-0847">Vitamin C</keyword>
<dbReference type="Gramene" id="PSAT_LOCUS31882_t1">
    <property type="protein sequence ID" value="CAL5213603.1"/>
    <property type="gene ID" value="PSAT_LOCUS31882"/>
</dbReference>